<proteinExistence type="predicted"/>
<gene>
    <name evidence="2" type="ORF">PGTUg99_017272</name>
</gene>
<sequence>MGCTTLPAFFTPNVDTRTLFRVPALENRYPLWKVRRTLGDFLSFSAPQHVLLRFVVRGNLLDGLVAPYYFPRCHPLSPPRTPHVTPPTPVDPGTPPAARKQVSHRRFRLWSAPNPASAPRCSPLFVAPPQYTLNPRSAVGRDPGVRRCPDSRTCLCSVSSACFPHQRREHSACPKQTGQSFGQGALPPPHRKRVPTDISKKYACTSVLALFAVAQRSGPLFAAHTRSVSGVVAEFRYATLNANGNSAALRYTNRYG</sequence>
<evidence type="ECO:0000313" key="2">
    <source>
        <dbReference type="EMBL" id="KAA1068411.1"/>
    </source>
</evidence>
<organism evidence="2 3">
    <name type="scientific">Puccinia graminis f. sp. tritici</name>
    <dbReference type="NCBI Taxonomy" id="56615"/>
    <lineage>
        <taxon>Eukaryota</taxon>
        <taxon>Fungi</taxon>
        <taxon>Dikarya</taxon>
        <taxon>Basidiomycota</taxon>
        <taxon>Pucciniomycotina</taxon>
        <taxon>Pucciniomycetes</taxon>
        <taxon>Pucciniales</taxon>
        <taxon>Pucciniaceae</taxon>
        <taxon>Puccinia</taxon>
    </lineage>
</organism>
<reference evidence="2 3" key="1">
    <citation type="submission" date="2019-05" db="EMBL/GenBank/DDBJ databases">
        <title>Emergence of the Ug99 lineage of the wheat stem rust pathogen through somatic hybridization.</title>
        <authorList>
            <person name="Li F."/>
            <person name="Upadhyaya N.M."/>
            <person name="Sperschneider J."/>
            <person name="Matny O."/>
            <person name="Nguyen-Phuc H."/>
            <person name="Mago R."/>
            <person name="Raley C."/>
            <person name="Miller M.E."/>
            <person name="Silverstein K.A.T."/>
            <person name="Henningsen E."/>
            <person name="Hirsch C.D."/>
            <person name="Visser B."/>
            <person name="Pretorius Z.A."/>
            <person name="Steffenson B.J."/>
            <person name="Schwessinger B."/>
            <person name="Dodds P.N."/>
            <person name="Figueroa M."/>
        </authorList>
    </citation>
    <scope>NUCLEOTIDE SEQUENCE [LARGE SCALE GENOMIC DNA]</scope>
    <source>
        <strain evidence="2 3">Ug99</strain>
    </source>
</reference>
<comment type="caution">
    <text evidence="2">The sequence shown here is derived from an EMBL/GenBank/DDBJ whole genome shotgun (WGS) entry which is preliminary data.</text>
</comment>
<dbReference type="Proteomes" id="UP000325313">
    <property type="component" value="Unassembled WGS sequence"/>
</dbReference>
<evidence type="ECO:0000256" key="1">
    <source>
        <dbReference type="SAM" id="MobiDB-lite"/>
    </source>
</evidence>
<dbReference type="EMBL" id="VDEP01000505">
    <property type="protein sequence ID" value="KAA1068411.1"/>
    <property type="molecule type" value="Genomic_DNA"/>
</dbReference>
<protein>
    <submittedName>
        <fullName evidence="2">Uncharacterized protein</fullName>
    </submittedName>
</protein>
<feature type="region of interest" description="Disordered" evidence="1">
    <location>
        <begin position="173"/>
        <end position="193"/>
    </location>
</feature>
<dbReference type="AlphaFoldDB" id="A0A5B0LVG6"/>
<accession>A0A5B0LVG6</accession>
<evidence type="ECO:0000313" key="3">
    <source>
        <dbReference type="Proteomes" id="UP000325313"/>
    </source>
</evidence>
<name>A0A5B0LVG6_PUCGR</name>